<dbReference type="CDD" id="cd05930">
    <property type="entry name" value="A_NRPS"/>
    <property type="match status" value="1"/>
</dbReference>
<dbReference type="InterPro" id="IPR001227">
    <property type="entry name" value="Ac_transferase_dom_sf"/>
</dbReference>
<evidence type="ECO:0000256" key="6">
    <source>
        <dbReference type="ARBA" id="ARBA00022737"/>
    </source>
</evidence>
<dbReference type="Pfam" id="PF08659">
    <property type="entry name" value="KR"/>
    <property type="match status" value="1"/>
</dbReference>
<dbReference type="InterPro" id="IPR042104">
    <property type="entry name" value="PKS_dehydratase_sf"/>
</dbReference>
<keyword evidence="3" id="KW-0436">Ligase</keyword>
<dbReference type="SMART" id="SM00827">
    <property type="entry name" value="PKS_AT"/>
    <property type="match status" value="1"/>
</dbReference>
<dbReference type="InterPro" id="IPR016039">
    <property type="entry name" value="Thiolase-like"/>
</dbReference>
<dbReference type="InterPro" id="IPR049900">
    <property type="entry name" value="PKS_mFAS_DH"/>
</dbReference>
<dbReference type="Gene3D" id="3.40.366.10">
    <property type="entry name" value="Malonyl-Coenzyme A Acyl Carrier Protein, domain 2"/>
    <property type="match status" value="1"/>
</dbReference>
<dbReference type="InterPro" id="IPR049551">
    <property type="entry name" value="PKS_DH_C"/>
</dbReference>
<dbReference type="GO" id="GO:1901336">
    <property type="term" value="P:lactone biosynthetic process"/>
    <property type="evidence" value="ECO:0007669"/>
    <property type="project" value="UniProtKB-ARBA"/>
</dbReference>
<dbReference type="Proteomes" id="UP001152646">
    <property type="component" value="Unassembled WGS sequence"/>
</dbReference>
<dbReference type="Gene3D" id="3.40.50.150">
    <property type="entry name" value="Vaccinia Virus protein VP39"/>
    <property type="match status" value="1"/>
</dbReference>
<keyword evidence="5" id="KW-0808">Transferase</keyword>
<dbReference type="InterPro" id="IPR020845">
    <property type="entry name" value="AMP-binding_CS"/>
</dbReference>
<dbReference type="InterPro" id="IPR049552">
    <property type="entry name" value="PKS_DH_N"/>
</dbReference>
<evidence type="ECO:0000256" key="1">
    <source>
        <dbReference type="ARBA" id="ARBA00022450"/>
    </source>
</evidence>
<dbReference type="PROSITE" id="PS00012">
    <property type="entry name" value="PHOSPHOPANTETHEINE"/>
    <property type="match status" value="1"/>
</dbReference>
<dbReference type="Gene3D" id="3.40.47.10">
    <property type="match status" value="1"/>
</dbReference>
<dbReference type="PROSITE" id="PS52004">
    <property type="entry name" value="KS3_2"/>
    <property type="match status" value="1"/>
</dbReference>
<feature type="compositionally biased region" description="Low complexity" evidence="10">
    <location>
        <begin position="2559"/>
        <end position="2570"/>
    </location>
</feature>
<dbReference type="InterPro" id="IPR023213">
    <property type="entry name" value="CAT-like_dom_sf"/>
</dbReference>
<dbReference type="Pfam" id="PF08242">
    <property type="entry name" value="Methyltransf_12"/>
    <property type="match status" value="1"/>
</dbReference>
<evidence type="ECO:0000313" key="15">
    <source>
        <dbReference type="Proteomes" id="UP001152646"/>
    </source>
</evidence>
<keyword evidence="6" id="KW-0677">Repeat</keyword>
<dbReference type="GO" id="GO:0016874">
    <property type="term" value="F:ligase activity"/>
    <property type="evidence" value="ECO:0007669"/>
    <property type="project" value="UniProtKB-KW"/>
</dbReference>
<proteinExistence type="inferred from homology"/>
<dbReference type="InterPro" id="IPR014043">
    <property type="entry name" value="Acyl_transferase_dom"/>
</dbReference>
<dbReference type="CDD" id="cd00833">
    <property type="entry name" value="PKS"/>
    <property type="match status" value="1"/>
</dbReference>
<dbReference type="InterPro" id="IPR020841">
    <property type="entry name" value="PKS_Beta-ketoAc_synthase_dom"/>
</dbReference>
<dbReference type="InterPro" id="IPR000873">
    <property type="entry name" value="AMP-dep_synth/lig_dom"/>
</dbReference>
<dbReference type="Pfam" id="PF02801">
    <property type="entry name" value="Ketoacyl-synt_C"/>
    <property type="match status" value="2"/>
</dbReference>
<accession>A0A9W4JV82</accession>
<dbReference type="Gene3D" id="3.10.129.110">
    <property type="entry name" value="Polyketide synthase dehydratase"/>
    <property type="match status" value="1"/>
</dbReference>
<dbReference type="InterPro" id="IPR016036">
    <property type="entry name" value="Malonyl_transacylase_ACP-bd"/>
</dbReference>
<dbReference type="SUPFAM" id="SSF56801">
    <property type="entry name" value="Acetyl-CoA synthetase-like"/>
    <property type="match status" value="1"/>
</dbReference>
<dbReference type="InterPro" id="IPR029063">
    <property type="entry name" value="SAM-dependent_MTases_sf"/>
</dbReference>
<dbReference type="SUPFAM" id="SSF53335">
    <property type="entry name" value="S-adenosyl-L-methionine-dependent methyltransferases"/>
    <property type="match status" value="1"/>
</dbReference>
<dbReference type="InterPro" id="IPR018201">
    <property type="entry name" value="Ketoacyl_synth_AS"/>
</dbReference>
<evidence type="ECO:0000256" key="3">
    <source>
        <dbReference type="ARBA" id="ARBA00022598"/>
    </source>
</evidence>
<dbReference type="InterPro" id="IPR013968">
    <property type="entry name" value="PKS_KR"/>
</dbReference>
<dbReference type="Pfam" id="PF21089">
    <property type="entry name" value="PKS_DH_N"/>
    <property type="match status" value="1"/>
</dbReference>
<dbReference type="PANTHER" id="PTHR43775:SF20">
    <property type="entry name" value="HYBRID PKS-NRPS SYNTHETASE APDA"/>
    <property type="match status" value="1"/>
</dbReference>
<dbReference type="GO" id="GO:0004315">
    <property type="term" value="F:3-oxoacyl-[acyl-carrier-protein] synthase activity"/>
    <property type="evidence" value="ECO:0007669"/>
    <property type="project" value="InterPro"/>
</dbReference>
<evidence type="ECO:0000259" key="11">
    <source>
        <dbReference type="PROSITE" id="PS50075"/>
    </source>
</evidence>
<dbReference type="InterPro" id="IPR045851">
    <property type="entry name" value="AMP-bd_C_sf"/>
</dbReference>
<feature type="active site" description="Proton acceptor; for dehydratase activity" evidence="9">
    <location>
        <position position="1002"/>
    </location>
</feature>
<dbReference type="GO" id="GO:0008168">
    <property type="term" value="F:methyltransferase activity"/>
    <property type="evidence" value="ECO:0007669"/>
    <property type="project" value="UniProtKB-KW"/>
</dbReference>
<dbReference type="InterPro" id="IPR036291">
    <property type="entry name" value="NAD(P)-bd_dom_sf"/>
</dbReference>
<dbReference type="Pfam" id="PF07993">
    <property type="entry name" value="NAD_binding_4"/>
    <property type="match status" value="1"/>
</dbReference>
<dbReference type="InterPro" id="IPR013120">
    <property type="entry name" value="FAR_NAD-bd"/>
</dbReference>
<evidence type="ECO:0000259" key="13">
    <source>
        <dbReference type="PROSITE" id="PS52019"/>
    </source>
</evidence>
<reference evidence="14" key="1">
    <citation type="submission" date="2021-07" db="EMBL/GenBank/DDBJ databases">
        <authorList>
            <person name="Branca A.L. A."/>
        </authorList>
    </citation>
    <scope>NUCLEOTIDE SEQUENCE</scope>
</reference>
<keyword evidence="4" id="KW-0489">Methyltransferase</keyword>
<evidence type="ECO:0000256" key="10">
    <source>
        <dbReference type="SAM" id="MobiDB-lite"/>
    </source>
</evidence>
<feature type="region of interest" description="C-terminal hotdog fold" evidence="9">
    <location>
        <begin position="1117"/>
        <end position="1270"/>
    </location>
</feature>
<feature type="active site" description="Proton donor; for dehydratase activity" evidence="9">
    <location>
        <position position="1177"/>
    </location>
</feature>
<dbReference type="Gene3D" id="3.40.50.720">
    <property type="entry name" value="NAD(P)-binding Rossmann-like Domain"/>
    <property type="match status" value="2"/>
</dbReference>
<dbReference type="SUPFAM" id="SSF52151">
    <property type="entry name" value="FabD/lysophospholipase-like"/>
    <property type="match status" value="1"/>
</dbReference>
<keyword evidence="1" id="KW-0596">Phosphopantetheine</keyword>
<feature type="domain" description="Carrier" evidence="11">
    <location>
        <begin position="3562"/>
        <end position="3642"/>
    </location>
</feature>
<evidence type="ECO:0000259" key="12">
    <source>
        <dbReference type="PROSITE" id="PS52004"/>
    </source>
</evidence>
<keyword evidence="2" id="KW-0597">Phosphoprotein</keyword>
<dbReference type="SMART" id="SM00822">
    <property type="entry name" value="PKS_KR"/>
    <property type="match status" value="1"/>
</dbReference>
<dbReference type="InterPro" id="IPR042099">
    <property type="entry name" value="ANL_N_sf"/>
</dbReference>
<dbReference type="EMBL" id="CAJVPA010000240">
    <property type="protein sequence ID" value="CAG8421918.1"/>
    <property type="molecule type" value="Genomic_DNA"/>
</dbReference>
<dbReference type="InterPro" id="IPR032821">
    <property type="entry name" value="PKS_assoc"/>
</dbReference>
<dbReference type="InterPro" id="IPR006162">
    <property type="entry name" value="Ppantetheine_attach_site"/>
</dbReference>
<dbReference type="SUPFAM" id="SSF53901">
    <property type="entry name" value="Thiolase-like"/>
    <property type="match status" value="1"/>
</dbReference>
<dbReference type="GO" id="GO:0032259">
    <property type="term" value="P:methylation"/>
    <property type="evidence" value="ECO:0007669"/>
    <property type="project" value="UniProtKB-KW"/>
</dbReference>
<dbReference type="Gene3D" id="3.40.50.12780">
    <property type="entry name" value="N-terminal domain of ligase-like"/>
    <property type="match status" value="1"/>
</dbReference>
<dbReference type="OrthoDB" id="329835at2759"/>
<dbReference type="GO" id="GO:0009403">
    <property type="term" value="P:toxin biosynthetic process"/>
    <property type="evidence" value="ECO:0007669"/>
    <property type="project" value="UniProtKB-ARBA"/>
</dbReference>
<dbReference type="InterPro" id="IPR050091">
    <property type="entry name" value="PKS_NRPS_Biosynth_Enz"/>
</dbReference>
<dbReference type="SMART" id="SM00823">
    <property type="entry name" value="PKS_PP"/>
    <property type="match status" value="2"/>
</dbReference>
<dbReference type="InterPro" id="IPR014031">
    <property type="entry name" value="Ketoacyl_synth_C"/>
</dbReference>
<dbReference type="InterPro" id="IPR014030">
    <property type="entry name" value="Ketoacyl_synth_N"/>
</dbReference>
<evidence type="ECO:0000256" key="5">
    <source>
        <dbReference type="ARBA" id="ARBA00022679"/>
    </source>
</evidence>
<dbReference type="PROSITE" id="PS52019">
    <property type="entry name" value="PKS_MFAS_DH"/>
    <property type="match status" value="1"/>
</dbReference>
<dbReference type="SUPFAM" id="SSF51735">
    <property type="entry name" value="NAD(P)-binding Rossmann-fold domains"/>
    <property type="match status" value="2"/>
</dbReference>
<dbReference type="SUPFAM" id="SSF52777">
    <property type="entry name" value="CoA-dependent acyltransferases"/>
    <property type="match status" value="2"/>
</dbReference>
<evidence type="ECO:0000256" key="9">
    <source>
        <dbReference type="PROSITE-ProRule" id="PRU01363"/>
    </source>
</evidence>
<feature type="region of interest" description="N-terminal hotdog fold" evidence="9">
    <location>
        <begin position="970"/>
        <end position="1102"/>
    </location>
</feature>
<dbReference type="InterPro" id="IPR009081">
    <property type="entry name" value="PP-bd_ACP"/>
</dbReference>
<name>A0A9W4JV82_9EURO</name>
<protein>
    <submittedName>
        <fullName evidence="14">Uncharacterized protein</fullName>
    </submittedName>
</protein>
<dbReference type="InterPro" id="IPR001242">
    <property type="entry name" value="Condensation_dom"/>
</dbReference>
<dbReference type="GO" id="GO:0030639">
    <property type="term" value="P:polyketide biosynthetic process"/>
    <property type="evidence" value="ECO:0007669"/>
    <property type="project" value="UniProtKB-ARBA"/>
</dbReference>
<feature type="domain" description="Ketosynthase family 3 (KS3)" evidence="12">
    <location>
        <begin position="9"/>
        <end position="466"/>
    </location>
</feature>
<gene>
    <name evidence="14" type="ORF">PSALAMII_LOCUS10300</name>
</gene>
<keyword evidence="7" id="KW-0511">Multifunctional enzyme</keyword>
<evidence type="ECO:0000313" key="14">
    <source>
        <dbReference type="EMBL" id="CAG8421918.1"/>
    </source>
</evidence>
<dbReference type="PROSITE" id="PS00455">
    <property type="entry name" value="AMP_BINDING"/>
    <property type="match status" value="1"/>
</dbReference>
<dbReference type="InterPro" id="IPR020807">
    <property type="entry name" value="PKS_DH"/>
</dbReference>
<comment type="caution">
    <text evidence="14">The sequence shown here is derived from an EMBL/GenBank/DDBJ whole genome shotgun (WGS) entry which is preliminary data.</text>
</comment>
<organism evidence="14 15">
    <name type="scientific">Penicillium salamii</name>
    <dbReference type="NCBI Taxonomy" id="1612424"/>
    <lineage>
        <taxon>Eukaryota</taxon>
        <taxon>Fungi</taxon>
        <taxon>Dikarya</taxon>
        <taxon>Ascomycota</taxon>
        <taxon>Pezizomycotina</taxon>
        <taxon>Eurotiomycetes</taxon>
        <taxon>Eurotiomycetidae</taxon>
        <taxon>Eurotiales</taxon>
        <taxon>Aspergillaceae</taxon>
        <taxon>Penicillium</taxon>
    </lineage>
</organism>
<evidence type="ECO:0000256" key="7">
    <source>
        <dbReference type="ARBA" id="ARBA00023268"/>
    </source>
</evidence>
<feature type="region of interest" description="Disordered" evidence="10">
    <location>
        <begin position="2543"/>
        <end position="2570"/>
    </location>
</feature>
<dbReference type="PROSITE" id="PS50075">
    <property type="entry name" value="CARRIER"/>
    <property type="match status" value="2"/>
</dbReference>
<feature type="domain" description="Carrier" evidence="11">
    <location>
        <begin position="2399"/>
        <end position="2476"/>
    </location>
</feature>
<dbReference type="PANTHER" id="PTHR43775">
    <property type="entry name" value="FATTY ACID SYNTHASE"/>
    <property type="match status" value="1"/>
</dbReference>
<dbReference type="Gene3D" id="1.10.1200.10">
    <property type="entry name" value="ACP-like"/>
    <property type="match status" value="2"/>
</dbReference>
<dbReference type="Pfam" id="PF00698">
    <property type="entry name" value="Acyl_transf_1"/>
    <property type="match status" value="1"/>
</dbReference>
<dbReference type="GO" id="GO:0006633">
    <property type="term" value="P:fatty acid biosynthetic process"/>
    <property type="evidence" value="ECO:0007669"/>
    <property type="project" value="InterPro"/>
</dbReference>
<dbReference type="Pfam" id="PF00668">
    <property type="entry name" value="Condensation"/>
    <property type="match status" value="1"/>
</dbReference>
<dbReference type="Pfam" id="PF14765">
    <property type="entry name" value="PS-DH"/>
    <property type="match status" value="1"/>
</dbReference>
<dbReference type="SUPFAM" id="SSF47336">
    <property type="entry name" value="ACP-like"/>
    <property type="match status" value="2"/>
</dbReference>
<dbReference type="InterPro" id="IPR013217">
    <property type="entry name" value="Methyltransf_12"/>
</dbReference>
<dbReference type="CDD" id="cd02440">
    <property type="entry name" value="AdoMet_MTases"/>
    <property type="match status" value="1"/>
</dbReference>
<dbReference type="GO" id="GO:0031177">
    <property type="term" value="F:phosphopantetheine binding"/>
    <property type="evidence" value="ECO:0007669"/>
    <property type="project" value="InterPro"/>
</dbReference>
<dbReference type="Gene3D" id="3.30.559.30">
    <property type="entry name" value="Nonribosomal peptide synthetase, condensation domain"/>
    <property type="match status" value="1"/>
</dbReference>
<feature type="domain" description="PKS/mFAS DH" evidence="13">
    <location>
        <begin position="970"/>
        <end position="1270"/>
    </location>
</feature>
<dbReference type="InterPro" id="IPR020806">
    <property type="entry name" value="PKS_PP-bd"/>
</dbReference>
<dbReference type="SMART" id="SM00826">
    <property type="entry name" value="PKS_DH"/>
    <property type="match status" value="1"/>
</dbReference>
<dbReference type="Pfam" id="PF00109">
    <property type="entry name" value="ketoacyl-synt"/>
    <property type="match status" value="1"/>
</dbReference>
<comment type="similarity">
    <text evidence="8">In the C-terminal section; belongs to the NRP synthetase family.</text>
</comment>
<dbReference type="GO" id="GO:0004312">
    <property type="term" value="F:fatty acid synthase activity"/>
    <property type="evidence" value="ECO:0007669"/>
    <property type="project" value="TreeGrafter"/>
</dbReference>
<evidence type="ECO:0000256" key="8">
    <source>
        <dbReference type="ARBA" id="ARBA00029443"/>
    </source>
</evidence>
<dbReference type="Gene3D" id="3.30.559.10">
    <property type="entry name" value="Chloramphenicol acetyltransferase-like domain"/>
    <property type="match status" value="1"/>
</dbReference>
<dbReference type="SUPFAM" id="SSF55048">
    <property type="entry name" value="Probable ACP-binding domain of malonyl-CoA ACP transacylase"/>
    <property type="match status" value="1"/>
</dbReference>
<evidence type="ECO:0000256" key="4">
    <source>
        <dbReference type="ARBA" id="ARBA00022603"/>
    </source>
</evidence>
<dbReference type="Pfam" id="PF00501">
    <property type="entry name" value="AMP-binding"/>
    <property type="match status" value="1"/>
</dbReference>
<evidence type="ECO:0000256" key="2">
    <source>
        <dbReference type="ARBA" id="ARBA00022553"/>
    </source>
</evidence>
<dbReference type="InterPro" id="IPR036736">
    <property type="entry name" value="ACP-like_sf"/>
</dbReference>
<dbReference type="Pfam" id="PF00550">
    <property type="entry name" value="PP-binding"/>
    <property type="match status" value="2"/>
</dbReference>
<sequence length="3999" mass="439394">MTGDREKIGEPIAIVGSACRFPGDATTPSKLWELLKAPRDVLSEIPDTRFSTKTFYHPDGLHHGTTNVRHSYLLSDDHRLFDAQFFGTKPVEANSIDPQQRLLLETVYEGLETAGIPMESLQGSDTGVYVGLMTNDYADMLGRDVQNFPTYFASGTARSILSNRISYFFDWRGPSMTIDTACSSSLIALHQAVQSLRSGETNVAVAAGTNLLLGPEQYIAESKLKMLSPTGRSRMWDKGANGYARGDGIAAVILKPLSAALADGDHIECIVRETGANQDGRTKGITMPNPMSQADLIRTTYARAGLDLSKQADRPQYFEAHGTGKSTKHRVDGFRDFLTCTGTPAGDPVEAEAISTAFFGPAANYARKGDHEHPLYVGSIKTVIGHTEGTAGLAAVLKASLALQNAVIPPNMLLDELSSTVRPFYNDLKILTDAREWPPLPENTPRRASVNSFGFGGANAHAILEEFNPSYLNPSYLNQKPRNVSDAVVSPFNFSASSEKSLLANLAAYSLYLRDHPDVNIRDLSWTLNCRRSTLPVRLSVSASTVGALTARLDEAIQSSSFTPSTQTATLRAPKLLGVFTGQGAQWARMGAELLESSLIVRDCIARLDQSLQDLPTEHRPLWSLREEILKDKHTSRIGEAAFSQPLCTAIQISLVQLLTAANLKFTAVVGHSSGEIAAAYAAGYLNEGDAIRIAYYRGWSLQYANDLDGPKGAMMAAGTSFEDAKELCEMPSLENRICVAASNSSASVTLSGDADAIDEAREILEDEKKFARLLKVDKAYHSHHMLSCAAPYIAAIRKCGITIQHRPRDSPTWISSVYGEHIDQVDDSLADTYWSNNMINPVLFSQAVTYAVGAAGPFDMSIEVGPHPALKGPALQTISEVSGKTLPYTGTLNRGKNDVESFSSALGALWIALGDGVVDFSGYETKSSHAGQTPTLLKGLPSYSWDHDRVYWHESRSSLAFRAESQPFHPLLGVKCADGTDKELRWRNYLHPREVPWLAHHQVQGQMVFPAAGYISAAVESIVQRYGLGSLRLIDFHDIVIGQALVLEENGGVETIFRLSVDSVEGDLVSASFACHSDANKGSSTMSLHASAKLKVTLGDPKSDLLPKRCEPQGLFLDLETDRFYNSVSELGFGYTGPFQALSGLRRKMDEASGLIAVPGPDETGQSLIVHPASLDGAIQSIMLAYSFPGDGRLRTLYLPTRIDRLCVNPLACATLGAAGADLPFYSVVTEARFSELSGDVDIFSVDGTDTLIQLEGLHTTPLSPLTSSSDVPFFTEVTWGVDKPIGGEFNIDHEMTMDEHSLSLDLERVAHFYFKELDRLLQPADRTNAARHHVHLLSYMEHCILSVASGRHKHGKLEWASDTIDNILPILERNSHHVEVQGMRQIGEILPAVVRGDVNLLETLMKDDMLSKIYAQSLGIGAYLDEVARVAHQISHRYPHLNVLEIGAGAGGTSERVMRAMGLAFASYTYSDILDTQFDAARERFSDYQSRMAFKVLDIEKDLGEQDFQEACFDLVIAPLALYATKKLDSTLTNVRKLLKPGGYLILLEITDPEAMRFGLMLGGLPGWWLGVEEGRTLSPCISANKWETLMKQVGFSKFEALAPCSSTSPVPFSVMVTQAVDHRINFLRDPVASVHQPLAVDALTIIGGKAPLTSQLIDDITVAVRPHYSKIYTASSLGDLVLTELPVMGTIVSLIELDEPVFNQMSAEDLKSFQELFKQSKNVLWVGHGAQGSNPHANMFTGVQRTLTIEMTHLHIHFLNLHSLADADGNIIATKLLHLEAAEIWDQSGQLDGILWSNEAELLLENGQLKVPRFRLNTIRNNRYNSSKRLITKEVSRAGTTVTIQPTKTGYLVEEQDLRTSPSLSNHVEVQVTHSLLRAARLTEASSLFLVAGKKAQTNEYVVALSSSLGSRVYVPQNLVMQCGETEEHGLRSLLTLYLHILALSIFQRTKAGDTLAVLDPDFSLAPLLTKYATETGVQLVLLTTKEGHFSWPWIRIHPNSTRRELLSRLPRNIVRLVNMGGSDEVLSLLESCFKPNCQFESEITLTADLPLSDYMSDMSHITTQLQKSWRRTEYDLLPVDLLKFASLKLDDLIRAREPFTSQSLVTWGQSSLPVQVQPATKHVKFSKDKTYWLVGLTGGLGLSLCQWMSRQGARYIAISSRNPKIDDQWLARMAVDGCTVRVFSNDITNRESVQSTYRRIKETMPPIAGVAQGAMVLQDTMFIDLDLPRFDKVLRPKVEGSILLDELFPEDTLDFMVFFSSMAAMTGNPGQVAYNAANMFMASLAAQRRQRGLAGHAINIGAIVGNGYVTRELNMGQQSYLYRVGHSWMSEQDFHEVFAEGVLSCLDRVGSAELCCGLRIDDDESKIWVSNPMFQHLVYKSSNLVIADKKGKSGVMIKTRLFEATSKEESALQADPSKPMLEMSPDELGVDSLVAVDLRSWFLKELGVDIPVLKIFNAASIRELLATAAEALPAALVPNLNIADPHVNAASTQPAIPSPGRDASIDDIRMSATEIETKEHLTSDRFEIPDATNAYSASSVTSLNADDSNSENNEDTSSSISSDTSEIGPLKRDIARTVPMSYGQSRFWFLEHLVENKTAFNITPTFKLSGRLRIADFTRAIELAGQHHEALRTFFFTDEERNHMQGIWSESSLRLEHIEISNEKEVKEITKQMKDHVFNLSEGEIMRVRLLTLNPETHWLVFGFHHINMDGISFEIFWSDVEKVYQGQPLSEDGLQYADFTTRQIREREDGDWAADLAYWRSQFNEMPPVIPLLPFALQPGRPKIAQFESETTVVRLDASVSEAIEHCCRLFKSTPFHFHLAVWQIFLLRWFDLEDVCIGLGDGNRTEADIIRSVGLYLNLLPVKLSRQSGQSFGECLKQARDISQGAFSHSRVPFDVILAELDVQRSASHNPLCQVIFNYRPKAEQARQFCGIVAEGSLMSGGETSFDIALDVANVGAGETLVHLSVQKSLYGIEQAEIMIRSYVNLLQSFLQNPATRVTWPNLHPKGEIERAVAAGRGPELRREWPPTIVHQLEEVISLHPDRIAVKNHDGISLTYTEIHHRVNLIATELLRKGAGAGTRVGVFQSPSSDWICSMLAIFRVGGSYVPLDKKVGIERLAMVAEETHTQVMLLDTTTMSDYGLLHTTAEPINVSNLSGSAAASVPNMAAPDQTAVIMYTSGSTGTPKGIMLSHSAYIHHAQSASELWNFAHGTETVLHQSSYAWDASLWQIMVSLCIGATIVVASNLIRGDPVALTDLIISEKVTCTLATPTEYLAWLRHDSIKLRDSTLTTAITAGEFLSNGLIRAFRAIQKQDLRLINAYGPAEVTFACSAKEIEYKSPGPGSIAHPLSTLPNYSVYIVDQLFNPLPMGVPGEVVVAGAGVAQGYLNGLKTTERFLEDQHASAFFQEKQWKSIYRTGDRGTLIKGGGLVLLGRMDGDNQVKLRGMRMNLEEIETTILNASAGAISQIIVSIRSDADSNNDNQFLVAFATMSDPKPLETSMLLLNRILREVPLPTHMRPAAIVPVETFPQNTSGKIDRRAVDQIPIPLIASQKLDGDSLSAFEKRLRQLWQQALPREVASFHLIESQSDFFHVGGSSIALVNLQALIKEHLGISVALYELFESSTLNAMAAKIQSSSTPEPQQNVDWDAEVRVAPDAAPSMDGGNAQVIPSGVGVVVLTGATGFLGKEVLRLLLNDERVLLIHCLAVRKRSSALPDLFAHPKVRLHFGDLGAPLLGLSAPEANAIFSSADIVIHNGADVSFMKSYQSLNLINVASTKELAKLALPRRIPFHFISTAGVARLAGQETFGEVSVASYPPPSSPTDGYIAAKWVSEVYLEHIHEAYALPLWIHRPSSITGTDAPELDLMGNVMRYAKETQKLPDSSSWTGVFDLISVESAASQILRAVYESSVSMSRGSGVTYCYESGEMEIGRDEIIPLLESGTGFEFQVVPLEDWVVAAENAGMSQLLGEYLRRSSDGQVLLPRLLKGNGALTHE</sequence>
<dbReference type="SMART" id="SM00825">
    <property type="entry name" value="PKS_KS"/>
    <property type="match status" value="1"/>
</dbReference>
<dbReference type="Pfam" id="PF16197">
    <property type="entry name" value="KAsynt_C_assoc"/>
    <property type="match status" value="1"/>
</dbReference>
<dbReference type="CDD" id="cd19532">
    <property type="entry name" value="C_PKS-NRPS"/>
    <property type="match status" value="1"/>
</dbReference>
<dbReference type="PROSITE" id="PS00606">
    <property type="entry name" value="KS3_1"/>
    <property type="match status" value="1"/>
</dbReference>
<dbReference type="InterPro" id="IPR057326">
    <property type="entry name" value="KR_dom"/>
</dbReference>
<dbReference type="InterPro" id="IPR016035">
    <property type="entry name" value="Acyl_Trfase/lysoPLipase"/>
</dbReference>
<dbReference type="Gene3D" id="3.30.300.30">
    <property type="match status" value="1"/>
</dbReference>